<evidence type="ECO:0000259" key="1">
    <source>
        <dbReference type="SMART" id="SM00852"/>
    </source>
</evidence>
<name>A0A381X7E8_9ZZZZ</name>
<dbReference type="InterPro" id="IPR008136">
    <property type="entry name" value="CinA_C"/>
</dbReference>
<dbReference type="InterPro" id="IPR050101">
    <property type="entry name" value="CinA"/>
</dbReference>
<dbReference type="PIRSF" id="PIRSF006728">
    <property type="entry name" value="CinA"/>
    <property type="match status" value="1"/>
</dbReference>
<dbReference type="Gene3D" id="3.40.980.10">
    <property type="entry name" value="MoaB/Mog-like domain"/>
    <property type="match status" value="1"/>
</dbReference>
<dbReference type="InterPro" id="IPR008135">
    <property type="entry name" value="Competence-induced_CinA"/>
</dbReference>
<dbReference type="EMBL" id="UINC01014123">
    <property type="protein sequence ID" value="SVA60472.1"/>
    <property type="molecule type" value="Genomic_DNA"/>
</dbReference>
<dbReference type="SUPFAM" id="SSF53218">
    <property type="entry name" value="Molybdenum cofactor biosynthesis proteins"/>
    <property type="match status" value="1"/>
</dbReference>
<dbReference type="InterPro" id="IPR036653">
    <property type="entry name" value="CinA-like_C"/>
</dbReference>
<evidence type="ECO:0000313" key="2">
    <source>
        <dbReference type="EMBL" id="SVA60472.1"/>
    </source>
</evidence>
<accession>A0A381X7E8</accession>
<reference evidence="2" key="1">
    <citation type="submission" date="2018-05" db="EMBL/GenBank/DDBJ databases">
        <authorList>
            <person name="Lanie J.A."/>
            <person name="Ng W.-L."/>
            <person name="Kazmierczak K.M."/>
            <person name="Andrzejewski T.M."/>
            <person name="Davidsen T.M."/>
            <person name="Wayne K.J."/>
            <person name="Tettelin H."/>
            <person name="Glass J.I."/>
            <person name="Rusch D."/>
            <person name="Podicherti R."/>
            <person name="Tsui H.-C.T."/>
            <person name="Winkler M.E."/>
        </authorList>
    </citation>
    <scope>NUCLEOTIDE SEQUENCE</scope>
</reference>
<dbReference type="HAMAP" id="MF_00226_B">
    <property type="entry name" value="CinA_B"/>
    <property type="match status" value="1"/>
</dbReference>
<dbReference type="Gene3D" id="3.90.950.20">
    <property type="entry name" value="CinA-like"/>
    <property type="match status" value="1"/>
</dbReference>
<dbReference type="CDD" id="cd00885">
    <property type="entry name" value="cinA"/>
    <property type="match status" value="1"/>
</dbReference>
<dbReference type="NCBIfam" id="NF001813">
    <property type="entry name" value="PRK00549.1"/>
    <property type="match status" value="1"/>
</dbReference>
<dbReference type="SUPFAM" id="SSF142433">
    <property type="entry name" value="CinA-like"/>
    <property type="match status" value="1"/>
</dbReference>
<dbReference type="Pfam" id="PF00994">
    <property type="entry name" value="MoCF_biosynth"/>
    <property type="match status" value="1"/>
</dbReference>
<dbReference type="InterPro" id="IPR036425">
    <property type="entry name" value="MoaB/Mog-like_dom_sf"/>
</dbReference>
<dbReference type="InterPro" id="IPR001453">
    <property type="entry name" value="MoaB/Mog_dom"/>
</dbReference>
<dbReference type="NCBIfam" id="TIGR00200">
    <property type="entry name" value="cinA_nterm"/>
    <property type="match status" value="1"/>
</dbReference>
<organism evidence="2">
    <name type="scientific">marine metagenome</name>
    <dbReference type="NCBI Taxonomy" id="408172"/>
    <lineage>
        <taxon>unclassified sequences</taxon>
        <taxon>metagenomes</taxon>
        <taxon>ecological metagenomes</taxon>
    </lineage>
</organism>
<gene>
    <name evidence="2" type="ORF">METZ01_LOCUS113326</name>
</gene>
<sequence>MSTAEIIAVGTELLTPFRVDTNSLFLVARLNEQGIVVRRKSVVGDDRCDLGAAVREALTRVDLVVVCGGLGPTEDDLTRETVAEILGRALREDTEIAASLRARFEARGWTMPENNRRQARVPDGAVVLSNSRGTAPGLWLEENDRVILLLPGPPRELEPMFLGLVKTRLRVRATRNRLYSRVLCVGGRGESHVEELAQPVYSRWRNSAPSVETTVLASPGLVELHLSTRTASPAAAESVLEAAATELKEVLGNDVFSTDGQSLPEVVGGLLERKGLYVAIGESCTGGLVAASLIDVPGSSRYVRSGVIAYDNDVKMSVLSVPPELLDSDGAVSESVALAMAEGARRLVSADVGIGVTGVAGPGGGSEMKPVGTVCVGVVGPGDKRQAKTVQLPGDRGTVRRAATRFALDLLRRTLQREGAGHTLPSRS</sequence>
<dbReference type="Pfam" id="PF02464">
    <property type="entry name" value="CinA"/>
    <property type="match status" value="1"/>
</dbReference>
<dbReference type="NCBIfam" id="TIGR00199">
    <property type="entry name" value="PncC_domain"/>
    <property type="match status" value="1"/>
</dbReference>
<dbReference type="SMART" id="SM00852">
    <property type="entry name" value="MoCF_biosynth"/>
    <property type="match status" value="1"/>
</dbReference>
<proteinExistence type="inferred from homology"/>
<protein>
    <recommendedName>
        <fullName evidence="1">MoaB/Mog domain-containing protein</fullName>
    </recommendedName>
</protein>
<dbReference type="AlphaFoldDB" id="A0A381X7E8"/>
<dbReference type="PANTHER" id="PTHR13939:SF0">
    <property type="entry name" value="NMN AMIDOHYDROLASE-LIKE PROTEIN YFAY"/>
    <property type="match status" value="1"/>
</dbReference>
<dbReference type="PANTHER" id="PTHR13939">
    <property type="entry name" value="NICOTINAMIDE-NUCLEOTIDE AMIDOHYDROLASE PNCC"/>
    <property type="match status" value="1"/>
</dbReference>
<feature type="domain" description="MoaB/Mog" evidence="1">
    <location>
        <begin position="5"/>
        <end position="171"/>
    </location>
</feature>